<sequence length="236" mass="27190">MKEIVNKIVNTSEKGIVDILYSGRGVYSFLNPVSYLIARDNYCVYKTLDGIFSDGSLLVKFINFFYSKSINRCSFDMTSCAPVVFNFAQKENKRVFLIGSESDLIKISYQKIIQSYPSINIVGYRDGFFTNDAEILSSVLKIIDLKIDIVIVGMGAPRQEKFLLKLKENGYNRLAFTCGGFIHQLALGDANYYPALVNRLNIRFLYRMLKEPHTRKRYVIAGLKFPLYFLLDKFWH</sequence>
<reference evidence="3 4" key="1">
    <citation type="submission" date="2019-07" db="EMBL/GenBank/DDBJ databases">
        <authorList>
            <person name="Brisse S."/>
            <person name="Rodrigues C."/>
            <person name="Thorpe H."/>
        </authorList>
    </citation>
    <scope>NUCLEOTIDE SEQUENCE [LARGE SCALE GENOMIC DNA]</scope>
    <source>
        <strain evidence="3">SB6408</strain>
    </source>
</reference>
<dbReference type="InterPro" id="IPR004629">
    <property type="entry name" value="WecG_TagA_CpsF"/>
</dbReference>
<dbReference type="Pfam" id="PF03808">
    <property type="entry name" value="Glyco_tran_WecG"/>
    <property type="match status" value="1"/>
</dbReference>
<keyword evidence="1 3" id="KW-0328">Glycosyltransferase</keyword>
<organism evidence="3 4">
    <name type="scientific">Klebsiella spallanzanii</name>
    <dbReference type="NCBI Taxonomy" id="2587528"/>
    <lineage>
        <taxon>Bacteria</taxon>
        <taxon>Pseudomonadati</taxon>
        <taxon>Pseudomonadota</taxon>
        <taxon>Gammaproteobacteria</taxon>
        <taxon>Enterobacterales</taxon>
        <taxon>Enterobacteriaceae</taxon>
        <taxon>Klebsiella/Raoultella group</taxon>
        <taxon>Klebsiella</taxon>
    </lineage>
</organism>
<proteinExistence type="predicted"/>
<dbReference type="CDD" id="cd06533">
    <property type="entry name" value="Glyco_transf_WecG_TagA"/>
    <property type="match status" value="1"/>
</dbReference>
<dbReference type="RefSeq" id="WP_142462779.1">
    <property type="nucleotide sequence ID" value="NZ_CABGHF010000012.1"/>
</dbReference>
<dbReference type="AlphaFoldDB" id="A0A564K5A9"/>
<dbReference type="EMBL" id="CABGHF010000012">
    <property type="protein sequence ID" value="VUS63737.1"/>
    <property type="molecule type" value="Genomic_DNA"/>
</dbReference>
<dbReference type="PANTHER" id="PTHR34136:SF1">
    <property type="entry name" value="UDP-N-ACETYL-D-MANNOSAMINURONIC ACID TRANSFERASE"/>
    <property type="match status" value="1"/>
</dbReference>
<evidence type="ECO:0000313" key="3">
    <source>
        <dbReference type="EMBL" id="VUS63737.1"/>
    </source>
</evidence>
<name>A0A564K5A9_9ENTR</name>
<evidence type="ECO:0000313" key="4">
    <source>
        <dbReference type="Proteomes" id="UP000318370"/>
    </source>
</evidence>
<evidence type="ECO:0000256" key="2">
    <source>
        <dbReference type="ARBA" id="ARBA00022679"/>
    </source>
</evidence>
<accession>A0A564K5A9</accession>
<dbReference type="Proteomes" id="UP000318370">
    <property type="component" value="Unassembled WGS sequence"/>
</dbReference>
<dbReference type="PANTHER" id="PTHR34136">
    <property type="match status" value="1"/>
</dbReference>
<evidence type="ECO:0000256" key="1">
    <source>
        <dbReference type="ARBA" id="ARBA00022676"/>
    </source>
</evidence>
<dbReference type="GO" id="GO:0016758">
    <property type="term" value="F:hexosyltransferase activity"/>
    <property type="evidence" value="ECO:0007669"/>
    <property type="project" value="TreeGrafter"/>
</dbReference>
<protein>
    <submittedName>
        <fullName evidence="3">UDP-Gal:alpha-D-GlcNAc-diphosphoundecaprenol beta-1,4-galactosyltransferase</fullName>
    </submittedName>
</protein>
<gene>
    <name evidence="3" type="primary">wfeD</name>
    <name evidence="3" type="ORF">SB6408_00719</name>
</gene>
<keyword evidence="2 3" id="KW-0808">Transferase</keyword>
<dbReference type="NCBIfam" id="TIGR00696">
    <property type="entry name" value="wecG_tagA_cpsF"/>
    <property type="match status" value="1"/>
</dbReference>